<dbReference type="SUPFAM" id="SSF74788">
    <property type="entry name" value="Cullin repeat-like"/>
    <property type="match status" value="1"/>
</dbReference>
<dbReference type="InterPro" id="IPR016159">
    <property type="entry name" value="Cullin_repeat-like_dom_sf"/>
</dbReference>
<sequence length="279" mass="32976">MTNNRPKIIEFDEGWDFVQKGITKLKKILEGLPEPQFTSEERMSLYMTIYNMCTQKPPHDYSEELYVKYRELFEEYIASTVIPSLSEKHGELMLREFVIMWSNVKIMGDKLSRFFHYLDRYYIARRYLPPCNKVGLVCFRNLVYKQMKGNVIGAVLSLIHRERLGDQIDRVLLKNVLDIFVEIGMKYYENDFEEAMLKDTAAFYSHKASIWILNNSCPDYMLKARECLKQEKERVSHYLQPSTELKLLEKVQQEFSSVVTGHSAQLLEKMHLEDSCDDM</sequence>
<name>A0A022S0X1_ERYGU</name>
<dbReference type="STRING" id="4155.A0A022S0X1"/>
<keyword evidence="4" id="KW-1185">Reference proteome</keyword>
<proteinExistence type="inferred from homology"/>
<dbReference type="Gene3D" id="1.20.1310.10">
    <property type="entry name" value="Cullin Repeats"/>
    <property type="match status" value="2"/>
</dbReference>
<evidence type="ECO:0000313" key="4">
    <source>
        <dbReference type="Proteomes" id="UP000030748"/>
    </source>
</evidence>
<dbReference type="eggNOG" id="KOG2166">
    <property type="taxonomic scope" value="Eukaryota"/>
</dbReference>
<dbReference type="FunFam" id="1.20.1310.10:FF:000021">
    <property type="entry name" value="Cullin-1, putative"/>
    <property type="match status" value="1"/>
</dbReference>
<dbReference type="AlphaFoldDB" id="A0A022S0X1"/>
<dbReference type="Pfam" id="PF00888">
    <property type="entry name" value="Cullin"/>
    <property type="match status" value="1"/>
</dbReference>
<dbReference type="GO" id="GO:0006511">
    <property type="term" value="P:ubiquitin-dependent protein catabolic process"/>
    <property type="evidence" value="ECO:0007669"/>
    <property type="project" value="InterPro"/>
</dbReference>
<dbReference type="FunFam" id="1.20.1310.10:FF:000001">
    <property type="entry name" value="Cullin 3"/>
    <property type="match status" value="1"/>
</dbReference>
<protein>
    <recommendedName>
        <fullName evidence="2">Cullin N-terminal domain-containing protein</fullName>
    </recommendedName>
</protein>
<dbReference type="EMBL" id="KI630180">
    <property type="protein sequence ID" value="EYU45563.1"/>
    <property type="molecule type" value="Genomic_DNA"/>
</dbReference>
<dbReference type="InterPro" id="IPR045093">
    <property type="entry name" value="Cullin"/>
</dbReference>
<comment type="similarity">
    <text evidence="1">Belongs to the cullin family.</text>
</comment>
<dbReference type="GO" id="GO:0031625">
    <property type="term" value="F:ubiquitin protein ligase binding"/>
    <property type="evidence" value="ECO:0007669"/>
    <property type="project" value="InterPro"/>
</dbReference>
<reference evidence="3 4" key="1">
    <citation type="journal article" date="2013" name="Proc. Natl. Acad. Sci. U.S.A.">
        <title>Fine-scale variation in meiotic recombination in Mimulus inferred from population shotgun sequencing.</title>
        <authorList>
            <person name="Hellsten U."/>
            <person name="Wright K.M."/>
            <person name="Jenkins J."/>
            <person name="Shu S."/>
            <person name="Yuan Y."/>
            <person name="Wessler S.R."/>
            <person name="Schmutz J."/>
            <person name="Willis J.H."/>
            <person name="Rokhsar D.S."/>
        </authorList>
    </citation>
    <scope>NUCLEOTIDE SEQUENCE [LARGE SCALE GENOMIC DNA]</scope>
    <source>
        <strain evidence="4">cv. DUN x IM62</strain>
    </source>
</reference>
<gene>
    <name evidence="3" type="ORF">MIMGU_mgv1a024606mg</name>
</gene>
<dbReference type="Proteomes" id="UP000030748">
    <property type="component" value="Unassembled WGS sequence"/>
</dbReference>
<organism evidence="3 4">
    <name type="scientific">Erythranthe guttata</name>
    <name type="common">Yellow monkey flower</name>
    <name type="synonym">Mimulus guttatus</name>
    <dbReference type="NCBI Taxonomy" id="4155"/>
    <lineage>
        <taxon>Eukaryota</taxon>
        <taxon>Viridiplantae</taxon>
        <taxon>Streptophyta</taxon>
        <taxon>Embryophyta</taxon>
        <taxon>Tracheophyta</taxon>
        <taxon>Spermatophyta</taxon>
        <taxon>Magnoliopsida</taxon>
        <taxon>eudicotyledons</taxon>
        <taxon>Gunneridae</taxon>
        <taxon>Pentapetalae</taxon>
        <taxon>asterids</taxon>
        <taxon>lamiids</taxon>
        <taxon>Lamiales</taxon>
        <taxon>Phrymaceae</taxon>
        <taxon>Erythranthe</taxon>
    </lineage>
</organism>
<accession>A0A022S0X1</accession>
<evidence type="ECO:0000313" key="3">
    <source>
        <dbReference type="EMBL" id="EYU45563.1"/>
    </source>
</evidence>
<feature type="domain" description="Cullin N-terminal" evidence="2">
    <location>
        <begin position="26"/>
        <end position="269"/>
    </location>
</feature>
<evidence type="ECO:0000259" key="2">
    <source>
        <dbReference type="Pfam" id="PF00888"/>
    </source>
</evidence>
<dbReference type="PANTHER" id="PTHR11932">
    <property type="entry name" value="CULLIN"/>
    <property type="match status" value="1"/>
</dbReference>
<feature type="non-terminal residue" evidence="3">
    <location>
        <position position="279"/>
    </location>
</feature>
<evidence type="ECO:0000256" key="1">
    <source>
        <dbReference type="ARBA" id="ARBA00006019"/>
    </source>
</evidence>
<dbReference type="InterPro" id="IPR001373">
    <property type="entry name" value="Cullin_N"/>
</dbReference>